<feature type="compositionally biased region" description="Polar residues" evidence="1">
    <location>
        <begin position="1"/>
        <end position="14"/>
    </location>
</feature>
<dbReference type="EMBL" id="JABWDY010009793">
    <property type="protein sequence ID" value="KAF5201155.1"/>
    <property type="molecule type" value="Genomic_DNA"/>
</dbReference>
<dbReference type="PANTHER" id="PTHR47531">
    <property type="entry name" value="RING/U-BOX SUPERFAMILY PROTEIN"/>
    <property type="match status" value="1"/>
</dbReference>
<sequence>ASNNRNKQFGSSQDEPMKRNKSCRNPKLEEVEEEHSTSTDRRTSSHSQDVSSLSSSRLRSRFSFIPGNFSFRLGRASSLGSSRAGYSLFSTANTRGLPVTSNPSDHSLIRDGSQSYSQHYRGISCPDSDALIRLHAETTAGLSAHPQNEEVVSNQDLVINNANTPVLVDVDNQISSNDTEIELFESRRANRRVGAREPIDRSVWFTRTLSVGRLRDRVLRRSSFTDGLFGQLQEGREMGDSNQEENERQVHGRTTRTQDSDANADTSPASSTLPQSSTSNSVYNSQDDELDTSRPREARYHDIMEHRTDFLERRRRIRSQVRALQRLGSRFENLSGHERSCILTGQHRSGRCTCRASNRARNQDDDTNARASISRIVMLAEALFEVLDEIHQQSVVLSSRPSVSSLGSIPAPKEVVDSMPVKIYAKLQKHQHEDVAQHVGWCPTQVRSVRCGIPLEHRDTKCKIFFSPCFFLFYFSSNCMKG</sequence>
<dbReference type="AlphaFoldDB" id="A0A7J6WX84"/>
<feature type="compositionally biased region" description="Basic and acidic residues" evidence="1">
    <location>
        <begin position="26"/>
        <end position="43"/>
    </location>
</feature>
<proteinExistence type="predicted"/>
<dbReference type="Proteomes" id="UP000554482">
    <property type="component" value="Unassembled WGS sequence"/>
</dbReference>
<feature type="non-terminal residue" evidence="2">
    <location>
        <position position="1"/>
    </location>
</feature>
<dbReference type="PANTHER" id="PTHR47531:SF2">
    <property type="entry name" value="RING_U-BOX SUPERFAMILY PROTEIN"/>
    <property type="match status" value="1"/>
</dbReference>
<accession>A0A7J6WX84</accession>
<protein>
    <submittedName>
        <fullName evidence="2">Zinc finger, RING-type</fullName>
    </submittedName>
</protein>
<comment type="caution">
    <text evidence="2">The sequence shown here is derived from an EMBL/GenBank/DDBJ whole genome shotgun (WGS) entry which is preliminary data.</text>
</comment>
<feature type="compositionally biased region" description="Basic and acidic residues" evidence="1">
    <location>
        <begin position="234"/>
        <end position="250"/>
    </location>
</feature>
<feature type="compositionally biased region" description="Polar residues" evidence="1">
    <location>
        <begin position="255"/>
        <end position="265"/>
    </location>
</feature>
<feature type="region of interest" description="Disordered" evidence="1">
    <location>
        <begin position="1"/>
        <end position="52"/>
    </location>
</feature>
<evidence type="ECO:0000313" key="2">
    <source>
        <dbReference type="EMBL" id="KAF5201155.1"/>
    </source>
</evidence>
<feature type="region of interest" description="Disordered" evidence="1">
    <location>
        <begin position="230"/>
        <end position="301"/>
    </location>
</feature>
<evidence type="ECO:0000256" key="1">
    <source>
        <dbReference type="SAM" id="MobiDB-lite"/>
    </source>
</evidence>
<gene>
    <name evidence="2" type="ORF">FRX31_009258</name>
</gene>
<feature type="compositionally biased region" description="Low complexity" evidence="1">
    <location>
        <begin position="266"/>
        <end position="281"/>
    </location>
</feature>
<dbReference type="OrthoDB" id="8062037at2759"/>
<name>A0A7J6WX84_THATH</name>
<keyword evidence="3" id="KW-1185">Reference proteome</keyword>
<organism evidence="2 3">
    <name type="scientific">Thalictrum thalictroides</name>
    <name type="common">Rue-anemone</name>
    <name type="synonym">Anemone thalictroides</name>
    <dbReference type="NCBI Taxonomy" id="46969"/>
    <lineage>
        <taxon>Eukaryota</taxon>
        <taxon>Viridiplantae</taxon>
        <taxon>Streptophyta</taxon>
        <taxon>Embryophyta</taxon>
        <taxon>Tracheophyta</taxon>
        <taxon>Spermatophyta</taxon>
        <taxon>Magnoliopsida</taxon>
        <taxon>Ranunculales</taxon>
        <taxon>Ranunculaceae</taxon>
        <taxon>Thalictroideae</taxon>
        <taxon>Thalictrum</taxon>
    </lineage>
</organism>
<evidence type="ECO:0000313" key="3">
    <source>
        <dbReference type="Proteomes" id="UP000554482"/>
    </source>
</evidence>
<feature type="compositionally biased region" description="Basic and acidic residues" evidence="1">
    <location>
        <begin position="291"/>
        <end position="301"/>
    </location>
</feature>
<reference evidence="2 3" key="1">
    <citation type="submission" date="2020-06" db="EMBL/GenBank/DDBJ databases">
        <title>Transcriptomic and genomic resources for Thalictrum thalictroides and T. hernandezii: Facilitating candidate gene discovery in an emerging model plant lineage.</title>
        <authorList>
            <person name="Arias T."/>
            <person name="Riano-Pachon D.M."/>
            <person name="Di Stilio V.S."/>
        </authorList>
    </citation>
    <scope>NUCLEOTIDE SEQUENCE [LARGE SCALE GENOMIC DNA]</scope>
    <source>
        <strain evidence="3">cv. WT478/WT964</strain>
        <tissue evidence="2">Leaves</tissue>
    </source>
</reference>